<evidence type="ECO:0000313" key="3">
    <source>
        <dbReference type="Proteomes" id="UP000053424"/>
    </source>
</evidence>
<reference evidence="2 3" key="1">
    <citation type="submission" date="2014-04" db="EMBL/GenBank/DDBJ databases">
        <authorList>
            <consortium name="DOE Joint Genome Institute"/>
            <person name="Kuo A."/>
            <person name="Gay G."/>
            <person name="Dore J."/>
            <person name="Kohler A."/>
            <person name="Nagy L.G."/>
            <person name="Floudas D."/>
            <person name="Copeland A."/>
            <person name="Barry K.W."/>
            <person name="Cichocki N."/>
            <person name="Veneault-Fourrey C."/>
            <person name="LaButti K."/>
            <person name="Lindquist E.A."/>
            <person name="Lipzen A."/>
            <person name="Lundell T."/>
            <person name="Morin E."/>
            <person name="Murat C."/>
            <person name="Sun H."/>
            <person name="Tunlid A."/>
            <person name="Henrissat B."/>
            <person name="Grigoriev I.V."/>
            <person name="Hibbett D.S."/>
            <person name="Martin F."/>
            <person name="Nordberg H.P."/>
            <person name="Cantor M.N."/>
            <person name="Hua S.X."/>
        </authorList>
    </citation>
    <scope>NUCLEOTIDE SEQUENCE [LARGE SCALE GENOMIC DNA]</scope>
    <source>
        <strain evidence="3">h7</strain>
    </source>
</reference>
<evidence type="ECO:0000313" key="2">
    <source>
        <dbReference type="EMBL" id="KIM34991.1"/>
    </source>
</evidence>
<reference evidence="3" key="2">
    <citation type="submission" date="2015-01" db="EMBL/GenBank/DDBJ databases">
        <title>Evolutionary Origins and Diversification of the Mycorrhizal Mutualists.</title>
        <authorList>
            <consortium name="DOE Joint Genome Institute"/>
            <consortium name="Mycorrhizal Genomics Consortium"/>
            <person name="Kohler A."/>
            <person name="Kuo A."/>
            <person name="Nagy L.G."/>
            <person name="Floudas D."/>
            <person name="Copeland A."/>
            <person name="Barry K.W."/>
            <person name="Cichocki N."/>
            <person name="Veneault-Fourrey C."/>
            <person name="LaButti K."/>
            <person name="Lindquist E.A."/>
            <person name="Lipzen A."/>
            <person name="Lundell T."/>
            <person name="Morin E."/>
            <person name="Murat C."/>
            <person name="Riley R."/>
            <person name="Ohm R."/>
            <person name="Sun H."/>
            <person name="Tunlid A."/>
            <person name="Henrissat B."/>
            <person name="Grigoriev I.V."/>
            <person name="Hibbett D.S."/>
            <person name="Martin F."/>
        </authorList>
    </citation>
    <scope>NUCLEOTIDE SEQUENCE [LARGE SCALE GENOMIC DNA]</scope>
    <source>
        <strain evidence="3">h7</strain>
    </source>
</reference>
<organism evidence="2 3">
    <name type="scientific">Hebeloma cylindrosporum</name>
    <dbReference type="NCBI Taxonomy" id="76867"/>
    <lineage>
        <taxon>Eukaryota</taxon>
        <taxon>Fungi</taxon>
        <taxon>Dikarya</taxon>
        <taxon>Basidiomycota</taxon>
        <taxon>Agaricomycotina</taxon>
        <taxon>Agaricomycetes</taxon>
        <taxon>Agaricomycetidae</taxon>
        <taxon>Agaricales</taxon>
        <taxon>Agaricineae</taxon>
        <taxon>Hymenogastraceae</taxon>
        <taxon>Hebeloma</taxon>
    </lineage>
</organism>
<dbReference type="AlphaFoldDB" id="A0A0C3BUD3"/>
<gene>
    <name evidence="2" type="ORF">M413DRAFT_14796</name>
</gene>
<sequence length="249" mass="27969">MKFGFWSVPASPDMHDDEEELPHPKGYIHGEMMLQKQWPSEIDAWKLGYMNAKGDIIPRLSFTTESPPPPKVEPGQIKDWRSWAHKNYQGSLATQDTVWSYTAPQATGGGSIEIKLYSKIESWTADVLKALKPDALIGINRIPFATTDYDEQDSQDIAETMLAYTDLTIAVARKDRGRVRQKFPITPNPFHMPGQHQIGSLKLPVLSNGFVTAVLERKRACGHSLRGQIECNFRNNEGGKAIDFPEQST</sequence>
<accession>A0A0C3BUD3</accession>
<feature type="region of interest" description="Disordered" evidence="1">
    <location>
        <begin position="1"/>
        <end position="20"/>
    </location>
</feature>
<protein>
    <submittedName>
        <fullName evidence="2">Uncharacterized protein</fullName>
    </submittedName>
</protein>
<evidence type="ECO:0000256" key="1">
    <source>
        <dbReference type="SAM" id="MobiDB-lite"/>
    </source>
</evidence>
<dbReference type="STRING" id="686832.A0A0C3BUD3"/>
<dbReference type="OrthoDB" id="432970at2759"/>
<dbReference type="HOGENOM" id="CLU_1115866_0_0_1"/>
<dbReference type="Proteomes" id="UP000053424">
    <property type="component" value="Unassembled WGS sequence"/>
</dbReference>
<keyword evidence="3" id="KW-1185">Reference proteome</keyword>
<name>A0A0C3BUD3_HEBCY</name>
<proteinExistence type="predicted"/>
<dbReference type="EMBL" id="KN831836">
    <property type="protein sequence ID" value="KIM34991.1"/>
    <property type="molecule type" value="Genomic_DNA"/>
</dbReference>